<dbReference type="Pfam" id="PF16064">
    <property type="entry name" value="DUF4806"/>
    <property type="match status" value="1"/>
</dbReference>
<dbReference type="PANTHER" id="PTHR34153">
    <property type="entry name" value="SI:CH211-262H13.3-RELATED-RELATED"/>
    <property type="match status" value="1"/>
</dbReference>
<feature type="region of interest" description="Disordered" evidence="1">
    <location>
        <begin position="82"/>
        <end position="103"/>
    </location>
</feature>
<protein>
    <recommendedName>
        <fullName evidence="2">DUF4806 domain-containing protein</fullName>
    </recommendedName>
</protein>
<feature type="domain" description="DUF4806" evidence="2">
    <location>
        <begin position="21"/>
        <end position="89"/>
    </location>
</feature>
<reference evidence="3 4" key="1">
    <citation type="submission" date="2023-09" db="EMBL/GenBank/DDBJ databases">
        <authorList>
            <person name="Wang M."/>
        </authorList>
    </citation>
    <scope>NUCLEOTIDE SEQUENCE [LARGE SCALE GENOMIC DNA]</scope>
    <source>
        <strain evidence="3">GT-2023</strain>
        <tissue evidence="3">Liver</tissue>
    </source>
</reference>
<evidence type="ECO:0000313" key="3">
    <source>
        <dbReference type="EMBL" id="KAL1277062.1"/>
    </source>
</evidence>
<proteinExistence type="predicted"/>
<evidence type="ECO:0000313" key="4">
    <source>
        <dbReference type="Proteomes" id="UP001558613"/>
    </source>
</evidence>
<feature type="compositionally biased region" description="Basic residues" evidence="1">
    <location>
        <begin position="92"/>
        <end position="103"/>
    </location>
</feature>
<name>A0ABR3NJW4_9TELE</name>
<accession>A0ABR3NJW4</accession>
<comment type="caution">
    <text evidence="3">The sequence shown here is derived from an EMBL/GenBank/DDBJ whole genome shotgun (WGS) entry which is preliminary data.</text>
</comment>
<gene>
    <name evidence="3" type="ORF">QQF64_023735</name>
</gene>
<dbReference type="EMBL" id="JAYMGO010000003">
    <property type="protein sequence ID" value="KAL1277062.1"/>
    <property type="molecule type" value="Genomic_DNA"/>
</dbReference>
<dbReference type="Proteomes" id="UP001558613">
    <property type="component" value="Unassembled WGS sequence"/>
</dbReference>
<dbReference type="InterPro" id="IPR032071">
    <property type="entry name" value="DUF4806"/>
</dbReference>
<dbReference type="PANTHER" id="PTHR34153:SF2">
    <property type="entry name" value="SI:CH211-262H13.3-RELATED"/>
    <property type="match status" value="1"/>
</dbReference>
<organism evidence="3 4">
    <name type="scientific">Cirrhinus molitorella</name>
    <name type="common">mud carp</name>
    <dbReference type="NCBI Taxonomy" id="172907"/>
    <lineage>
        <taxon>Eukaryota</taxon>
        <taxon>Metazoa</taxon>
        <taxon>Chordata</taxon>
        <taxon>Craniata</taxon>
        <taxon>Vertebrata</taxon>
        <taxon>Euteleostomi</taxon>
        <taxon>Actinopterygii</taxon>
        <taxon>Neopterygii</taxon>
        <taxon>Teleostei</taxon>
        <taxon>Ostariophysi</taxon>
        <taxon>Cypriniformes</taxon>
        <taxon>Cyprinidae</taxon>
        <taxon>Labeoninae</taxon>
        <taxon>Labeonini</taxon>
        <taxon>Cirrhinus</taxon>
    </lineage>
</organism>
<sequence length="103" mass="12025">MEVRRLGRSEPAFSTTYIKRLECMEDFEREEQRLSDTKAFDTLVLQLARIGGKDVKDCVHKVLDRLFSNRLMARFNMKGKGKKDKTALVPHTFKRAKPGMHRL</sequence>
<keyword evidence="4" id="KW-1185">Reference proteome</keyword>
<evidence type="ECO:0000259" key="2">
    <source>
        <dbReference type="Pfam" id="PF16064"/>
    </source>
</evidence>
<evidence type="ECO:0000256" key="1">
    <source>
        <dbReference type="SAM" id="MobiDB-lite"/>
    </source>
</evidence>